<evidence type="ECO:0000256" key="3">
    <source>
        <dbReference type="ARBA" id="ARBA00022692"/>
    </source>
</evidence>
<dbReference type="InterPro" id="IPR038770">
    <property type="entry name" value="Na+/solute_symporter_sf"/>
</dbReference>
<feature type="transmembrane region" description="Helical" evidence="6">
    <location>
        <begin position="271"/>
        <end position="290"/>
    </location>
</feature>
<feature type="transmembrane region" description="Helical" evidence="6">
    <location>
        <begin position="74"/>
        <end position="94"/>
    </location>
</feature>
<evidence type="ECO:0000313" key="8">
    <source>
        <dbReference type="Proteomes" id="UP000198406"/>
    </source>
</evidence>
<feature type="transmembrane region" description="Helical" evidence="6">
    <location>
        <begin position="46"/>
        <end position="68"/>
    </location>
</feature>
<evidence type="ECO:0000256" key="1">
    <source>
        <dbReference type="ARBA" id="ARBA00004141"/>
    </source>
</evidence>
<accession>A0A1Z5KB71</accession>
<dbReference type="Proteomes" id="UP000198406">
    <property type="component" value="Unassembled WGS sequence"/>
</dbReference>
<feature type="transmembrane region" description="Helical" evidence="6">
    <location>
        <begin position="6"/>
        <end position="25"/>
    </location>
</feature>
<gene>
    <name evidence="7" type="ORF">FisN_15Lh101</name>
</gene>
<proteinExistence type="inferred from homology"/>
<comment type="caution">
    <text evidence="7">The sequence shown here is derived from an EMBL/GenBank/DDBJ whole genome shotgun (WGS) entry which is preliminary data.</text>
</comment>
<evidence type="ECO:0000256" key="5">
    <source>
        <dbReference type="ARBA" id="ARBA00023136"/>
    </source>
</evidence>
<comment type="subcellular location">
    <subcellularLocation>
        <location evidence="1">Membrane</location>
        <topology evidence="1">Multi-pass membrane protein</topology>
    </subcellularLocation>
</comment>
<feature type="transmembrane region" description="Helical" evidence="6">
    <location>
        <begin position="207"/>
        <end position="231"/>
    </location>
</feature>
<dbReference type="InParanoid" id="A0A1Z5KB71"/>
<feature type="transmembrane region" description="Helical" evidence="6">
    <location>
        <begin position="101"/>
        <end position="125"/>
    </location>
</feature>
<dbReference type="EMBL" id="BDSP01000201">
    <property type="protein sequence ID" value="GAX23385.1"/>
    <property type="molecule type" value="Genomic_DNA"/>
</dbReference>
<evidence type="ECO:0000313" key="7">
    <source>
        <dbReference type="EMBL" id="GAX23385.1"/>
    </source>
</evidence>
<sequence length="342" mass="37582">MNEDDMSSNVWIELCGSLLLFCLVWNMSASVDFDALQHQIHNQKAILTGLALQFLVMPFLGFTVVRVVQLPHEVSLILLVLCSSPGGSFSNFFCSLFNGDLALSVAMTAISTLLSVFALPLNLLIYARLVFHEDQVVVQWSAIFWTLFLVILAITTGLAASRRFATTRFHFYTNRIGNAAGLCLVFFTAALSNSEPGSRLWQREPSFYVAVALPCLLGLTVAILLSTLLALPRPERVSVCLECCIQNTGVGASVALTMFQGEQLASAMAVPFYYGCVECVVVILFWLSVWKAGWTKAPQDASIWTMLVTPYEVLALSSAKSISEVDCGYVNYEQEQVVSQIV</sequence>
<name>A0A1Z5KB71_FISSO</name>
<keyword evidence="5 6" id="KW-0472">Membrane</keyword>
<dbReference type="InterPro" id="IPR002657">
    <property type="entry name" value="BilAc:Na_symport/Acr3"/>
</dbReference>
<dbReference type="OrthoDB" id="203097at2759"/>
<dbReference type="Pfam" id="PF01758">
    <property type="entry name" value="SBF"/>
    <property type="match status" value="1"/>
</dbReference>
<dbReference type="InterPro" id="IPR004710">
    <property type="entry name" value="Bilac:Na_transpt"/>
</dbReference>
<feature type="transmembrane region" description="Helical" evidence="6">
    <location>
        <begin position="137"/>
        <end position="160"/>
    </location>
</feature>
<evidence type="ECO:0000256" key="4">
    <source>
        <dbReference type="ARBA" id="ARBA00022989"/>
    </source>
</evidence>
<keyword evidence="8" id="KW-1185">Reference proteome</keyword>
<keyword evidence="4 6" id="KW-1133">Transmembrane helix</keyword>
<comment type="similarity">
    <text evidence="2">Belongs to the bile acid:sodium symporter (BASS) (TC 2.A.28) family.</text>
</comment>
<dbReference type="Gene3D" id="1.20.1530.20">
    <property type="match status" value="1"/>
</dbReference>
<organism evidence="7 8">
    <name type="scientific">Fistulifera solaris</name>
    <name type="common">Oleaginous diatom</name>
    <dbReference type="NCBI Taxonomy" id="1519565"/>
    <lineage>
        <taxon>Eukaryota</taxon>
        <taxon>Sar</taxon>
        <taxon>Stramenopiles</taxon>
        <taxon>Ochrophyta</taxon>
        <taxon>Bacillariophyta</taxon>
        <taxon>Bacillariophyceae</taxon>
        <taxon>Bacillariophycidae</taxon>
        <taxon>Naviculales</taxon>
        <taxon>Naviculaceae</taxon>
        <taxon>Fistulifera</taxon>
    </lineage>
</organism>
<feature type="transmembrane region" description="Helical" evidence="6">
    <location>
        <begin position="172"/>
        <end position="192"/>
    </location>
</feature>
<dbReference type="AlphaFoldDB" id="A0A1Z5KB71"/>
<dbReference type="GO" id="GO:0016020">
    <property type="term" value="C:membrane"/>
    <property type="evidence" value="ECO:0007669"/>
    <property type="project" value="UniProtKB-SubCell"/>
</dbReference>
<dbReference type="PANTHER" id="PTHR10361">
    <property type="entry name" value="SODIUM-BILE ACID COTRANSPORTER"/>
    <property type="match status" value="1"/>
</dbReference>
<dbReference type="PANTHER" id="PTHR10361:SF28">
    <property type="entry name" value="P3 PROTEIN-RELATED"/>
    <property type="match status" value="1"/>
</dbReference>
<evidence type="ECO:0000256" key="2">
    <source>
        <dbReference type="ARBA" id="ARBA00006528"/>
    </source>
</evidence>
<evidence type="ECO:0000256" key="6">
    <source>
        <dbReference type="SAM" id="Phobius"/>
    </source>
</evidence>
<reference evidence="7 8" key="1">
    <citation type="journal article" date="2015" name="Plant Cell">
        <title>Oil accumulation by the oleaginous diatom Fistulifera solaris as revealed by the genome and transcriptome.</title>
        <authorList>
            <person name="Tanaka T."/>
            <person name="Maeda Y."/>
            <person name="Veluchamy A."/>
            <person name="Tanaka M."/>
            <person name="Abida H."/>
            <person name="Marechal E."/>
            <person name="Bowler C."/>
            <person name="Muto M."/>
            <person name="Sunaga Y."/>
            <person name="Tanaka M."/>
            <person name="Yoshino T."/>
            <person name="Taniguchi T."/>
            <person name="Fukuda Y."/>
            <person name="Nemoto M."/>
            <person name="Matsumoto M."/>
            <person name="Wong P.S."/>
            <person name="Aburatani S."/>
            <person name="Fujibuchi W."/>
        </authorList>
    </citation>
    <scope>NUCLEOTIDE SEQUENCE [LARGE SCALE GENOMIC DNA]</scope>
    <source>
        <strain evidence="7 8">JPCC DA0580</strain>
    </source>
</reference>
<keyword evidence="3 6" id="KW-0812">Transmembrane</keyword>
<feature type="transmembrane region" description="Helical" evidence="6">
    <location>
        <begin position="238"/>
        <end position="259"/>
    </location>
</feature>
<protein>
    <submittedName>
        <fullName evidence="7">Solute carrier family 10 (Sodium/bile acid cotransporter), member 2</fullName>
    </submittedName>
</protein>